<evidence type="ECO:0000313" key="4">
    <source>
        <dbReference type="EMBL" id="CAH0378958.1"/>
    </source>
</evidence>
<feature type="signal peptide" evidence="1">
    <location>
        <begin position="1"/>
        <end position="17"/>
    </location>
</feature>
<keyword evidence="1" id="KW-0732">Signal</keyword>
<feature type="chain" id="PRO_5035593832" description="Polysaccharide pyruvyl transferase domain-containing protein" evidence="1">
    <location>
        <begin position="18"/>
        <end position="728"/>
    </location>
</feature>
<reference evidence="4" key="2">
    <citation type="submission" date="2021-11" db="EMBL/GenBank/DDBJ databases">
        <authorList>
            <consortium name="Genoscope - CEA"/>
            <person name="William W."/>
        </authorList>
    </citation>
    <scope>NUCLEOTIDE SEQUENCE</scope>
</reference>
<dbReference type="EMBL" id="CAKKNE010000006">
    <property type="protein sequence ID" value="CAH0378958.1"/>
    <property type="molecule type" value="Genomic_DNA"/>
</dbReference>
<dbReference type="Pfam" id="PF04230">
    <property type="entry name" value="PS_pyruv_trans"/>
    <property type="match status" value="1"/>
</dbReference>
<dbReference type="InterPro" id="IPR007345">
    <property type="entry name" value="Polysacch_pyruvyl_Trfase"/>
</dbReference>
<dbReference type="AlphaFoldDB" id="A0A7S4A533"/>
<keyword evidence="5" id="KW-1185">Reference proteome</keyword>
<evidence type="ECO:0000259" key="2">
    <source>
        <dbReference type="Pfam" id="PF04230"/>
    </source>
</evidence>
<accession>A0A7S4A533</accession>
<feature type="domain" description="Polysaccharide pyruvyl transferase" evidence="2">
    <location>
        <begin position="416"/>
        <end position="689"/>
    </location>
</feature>
<proteinExistence type="predicted"/>
<evidence type="ECO:0000313" key="5">
    <source>
        <dbReference type="Proteomes" id="UP000789595"/>
    </source>
</evidence>
<dbReference type="EMBL" id="HBIW01022392">
    <property type="protein sequence ID" value="CAE0703844.1"/>
    <property type="molecule type" value="Transcribed_RNA"/>
</dbReference>
<name>A0A7S4A533_9STRA</name>
<evidence type="ECO:0000313" key="3">
    <source>
        <dbReference type="EMBL" id="CAE0703844.1"/>
    </source>
</evidence>
<protein>
    <recommendedName>
        <fullName evidence="2">Polysaccharide pyruvyl transferase domain-containing protein</fullName>
    </recommendedName>
</protein>
<evidence type="ECO:0000256" key="1">
    <source>
        <dbReference type="SAM" id="SignalP"/>
    </source>
</evidence>
<reference evidence="3" key="1">
    <citation type="submission" date="2021-01" db="EMBL/GenBank/DDBJ databases">
        <authorList>
            <person name="Corre E."/>
            <person name="Pelletier E."/>
            <person name="Niang G."/>
            <person name="Scheremetjew M."/>
            <person name="Finn R."/>
            <person name="Kale V."/>
            <person name="Holt S."/>
            <person name="Cochrane G."/>
            <person name="Meng A."/>
            <person name="Brown T."/>
            <person name="Cohen L."/>
        </authorList>
    </citation>
    <scope>NUCLEOTIDE SEQUENCE</scope>
    <source>
        <strain evidence="3">CCMP1756</strain>
    </source>
</reference>
<sequence length="728" mass="77945">MRRLILLLLLRTPAAEPQTCPEIEMEQPQACPQSVEMTKPVRVLVAVRSTRRERRDAIRDTWCQAAARVAAWSNVSIAVRFWVGGGSLVEDARYGAESELFGDVAHTTHIAADDDVALAQAALRSFDLHAAAPTHWATVDDATYVYVDRLAASLASADEKTCRRAGGSALLGRAAAVAALSAEPWLGACDDASHLFHAARGRRTPENARRVSTDTVAVAGFEPGEFALLEQGEDVDAALTYHDDGRVHEWVVEENVRVEVPATCAARNIIRDRVCAACAEIGEKCGAVLDGVGRLARRLHGVANCTMGGAPCRAARPTRPIMTLGFGDASTVDLWKRCAFEDEDGDGACDAQRAQAALRRRALRRTHDELMNGSEASGGACAEVRYDLRDALVEAARGALRGVEEVALWDFPAHGNRGDSAIWSGEVALLRRLNVSVRTDLVCSSFVPVAAAPACDGWLEDEGQRLRRAFPPSSKRALVLHGGGNVGPEYPPYEEFRKNVVETFGRDYRIVLMPQTVTYADEMASSLNFWRAAANATLLGRDALSAKLLHVHACGGGVFCRAALAPDAAFALTSVAPSPSEREVLWLARGDAERAQTVDRAAMAAAAADVSIRWDDLQPGEGPGDVEAFCSDEGHCVLDDLRGEPHLLAAHRVGEAFASLGHSAAVVTDRLHGVILALLAGRSVAALDVRNRKVSRFVDTWLRDAPRSCAAVYASPAEALGAALALVG</sequence>
<gene>
    <name evidence="3" type="ORF">PCAL00307_LOCUS19292</name>
    <name evidence="4" type="ORF">PECAL_6P05590</name>
</gene>
<dbReference type="Proteomes" id="UP000789595">
    <property type="component" value="Unassembled WGS sequence"/>
</dbReference>
<dbReference type="OrthoDB" id="46445at2759"/>
<organism evidence="3">
    <name type="scientific">Pelagomonas calceolata</name>
    <dbReference type="NCBI Taxonomy" id="35677"/>
    <lineage>
        <taxon>Eukaryota</taxon>
        <taxon>Sar</taxon>
        <taxon>Stramenopiles</taxon>
        <taxon>Ochrophyta</taxon>
        <taxon>Pelagophyceae</taxon>
        <taxon>Pelagomonadales</taxon>
        <taxon>Pelagomonadaceae</taxon>
        <taxon>Pelagomonas</taxon>
    </lineage>
</organism>